<feature type="domain" description="Plastocyanin-like" evidence="15">
    <location>
        <begin position="424"/>
        <end position="559"/>
    </location>
</feature>
<dbReference type="Proteomes" id="UP000594263">
    <property type="component" value="Unplaced"/>
</dbReference>
<dbReference type="Gene3D" id="2.60.40.420">
    <property type="entry name" value="Cupredoxins - blue copper proteins"/>
    <property type="match status" value="3"/>
</dbReference>
<comment type="function">
    <text evidence="13">Lignin degradation and detoxification of lignin-derived products.</text>
</comment>
<evidence type="ECO:0000256" key="7">
    <source>
        <dbReference type="ARBA" id="ARBA00022723"/>
    </source>
</evidence>
<dbReference type="PANTHER" id="PTHR11709">
    <property type="entry name" value="MULTI-COPPER OXIDASE"/>
    <property type="match status" value="1"/>
</dbReference>
<dbReference type="CDD" id="cd13875">
    <property type="entry name" value="CuRO_2_LCC_plant"/>
    <property type="match status" value="1"/>
</dbReference>
<dbReference type="InterPro" id="IPR008972">
    <property type="entry name" value="Cupredoxin"/>
</dbReference>
<dbReference type="Pfam" id="PF00394">
    <property type="entry name" value="Cu-oxidase"/>
    <property type="match status" value="1"/>
</dbReference>
<dbReference type="InterPro" id="IPR034285">
    <property type="entry name" value="CuRO_2_LCC"/>
</dbReference>
<keyword evidence="10 13" id="KW-0186">Copper</keyword>
<dbReference type="InterPro" id="IPR011706">
    <property type="entry name" value="Cu-oxidase_C"/>
</dbReference>
<dbReference type="Pfam" id="PF07732">
    <property type="entry name" value="Cu-oxidase_3"/>
    <property type="match status" value="1"/>
</dbReference>
<dbReference type="GO" id="GO:0005507">
    <property type="term" value="F:copper ion binding"/>
    <property type="evidence" value="ECO:0007669"/>
    <property type="project" value="InterPro"/>
</dbReference>
<evidence type="ECO:0000256" key="13">
    <source>
        <dbReference type="RuleBase" id="RU361119"/>
    </source>
</evidence>
<dbReference type="InterPro" id="IPR033138">
    <property type="entry name" value="Cu_oxidase_CS"/>
</dbReference>
<keyword evidence="11" id="KW-0325">Glycoprotein</keyword>
<evidence type="ECO:0000256" key="3">
    <source>
        <dbReference type="ARBA" id="ARBA00010609"/>
    </source>
</evidence>
<dbReference type="SUPFAM" id="SSF49503">
    <property type="entry name" value="Cupredoxins"/>
    <property type="match status" value="3"/>
</dbReference>
<keyword evidence="7 13" id="KW-0479">Metal-binding</keyword>
<evidence type="ECO:0000256" key="6">
    <source>
        <dbReference type="ARBA" id="ARBA00022525"/>
    </source>
</evidence>
<evidence type="ECO:0000256" key="2">
    <source>
        <dbReference type="ARBA" id="ARBA00004271"/>
    </source>
</evidence>
<comment type="cofactor">
    <cofactor evidence="13">
        <name>Cu cation</name>
        <dbReference type="ChEBI" id="CHEBI:23378"/>
    </cofactor>
    <text evidence="13">Binds 4 Cu cations per monomer.</text>
</comment>
<dbReference type="GO" id="GO:0048046">
    <property type="term" value="C:apoplast"/>
    <property type="evidence" value="ECO:0007669"/>
    <property type="project" value="UniProtKB-SubCell"/>
</dbReference>
<keyword evidence="8 13" id="KW-0677">Repeat</keyword>
<dbReference type="PROSITE" id="PS00079">
    <property type="entry name" value="MULTICOPPER_OXIDASE1"/>
    <property type="match status" value="1"/>
</dbReference>
<proteinExistence type="inferred from homology"/>
<keyword evidence="9 13" id="KW-0560">Oxidoreductase</keyword>
<dbReference type="CDD" id="cd13897">
    <property type="entry name" value="CuRO_3_LCC_plant"/>
    <property type="match status" value="1"/>
</dbReference>
<dbReference type="InterPro" id="IPR034288">
    <property type="entry name" value="CuRO_1_LCC"/>
</dbReference>
<keyword evidence="18" id="KW-1185">Reference proteome</keyword>
<evidence type="ECO:0000256" key="1">
    <source>
        <dbReference type="ARBA" id="ARBA00000349"/>
    </source>
</evidence>
<sequence length="576" mass="64470">MDLKKRRRRRSKLELLLFLLATFNTLFMLSIARNLTPPINWVVKETSYTRLCSAKKILTVNGLFPGPTLHVHKGDTLIVYVHNQARYNITIHWHGVRQPGNPWSDGAAYITQCPIRPGEKFRYEVIFSREEGTLWWHAHSDWSRATVHGPIIVYPKTGASYPFPKPHAEHSLVLASWFKDDVMDVIRTALVNGGDTNSADAFTINGQPGDLYKCSMEGTFKFLVAPRKLYLLRIINAIINEEMFFGVAGHSLTVVGMDGAYLKPFNTSYIMVAPGQTIDVLIEADQPPGPYYMAAKPYVGVNYGYNNISATAIFQYSADCTNSFRPSLLPDLPAYMDTNSATQFTKNLRALADQNHPIHVPMSVDVRLNVVVALNLLPCVNNSCKGPYGSRISASLNNVSFVEPSTDILSAYYRKVRGVYATRFPREPPVKYNYTAEKLGNEVLASRPGTEVSVVKYNAAVEVVFQGTNALSAAENHPMHLHGYSFYAVGSGLGNFDEAKDPENYNLVDPPELNTVGVPKNGWAAVRFRANNPGVWLMHCHLERHMSWGMEGAVIVRNGRSRNTRLRRPPRYLNPC</sequence>
<comment type="catalytic activity">
    <reaction evidence="1 13">
        <text>4 hydroquinone + O2 = 4 benzosemiquinone + 2 H2O</text>
        <dbReference type="Rhea" id="RHEA:11276"/>
        <dbReference type="ChEBI" id="CHEBI:15377"/>
        <dbReference type="ChEBI" id="CHEBI:15379"/>
        <dbReference type="ChEBI" id="CHEBI:17594"/>
        <dbReference type="ChEBI" id="CHEBI:17977"/>
        <dbReference type="EC" id="1.10.3.2"/>
    </reaction>
</comment>
<feature type="domain" description="Plastocyanin-like" evidence="16">
    <location>
        <begin position="43"/>
        <end position="156"/>
    </location>
</feature>
<evidence type="ECO:0000313" key="17">
    <source>
        <dbReference type="EnsemblPlants" id="Kaladp0872s0009.1.v1.1"/>
    </source>
</evidence>
<evidence type="ECO:0000259" key="14">
    <source>
        <dbReference type="Pfam" id="PF00394"/>
    </source>
</evidence>
<evidence type="ECO:0000256" key="9">
    <source>
        <dbReference type="ARBA" id="ARBA00023002"/>
    </source>
</evidence>
<protein>
    <recommendedName>
        <fullName evidence="4 13">Laccase</fullName>
        <ecNumber evidence="4 13">1.10.3.2</ecNumber>
    </recommendedName>
    <alternativeName>
        <fullName evidence="13">Benzenediol:oxygen oxidoreductase</fullName>
    </alternativeName>
    <alternativeName>
        <fullName evidence="13">Diphenol oxidase</fullName>
    </alternativeName>
    <alternativeName>
        <fullName evidence="13">Urishiol oxidase</fullName>
    </alternativeName>
</protein>
<keyword evidence="5 13" id="KW-0052">Apoplast</keyword>
<dbReference type="InterPro" id="IPR017761">
    <property type="entry name" value="Laccase"/>
</dbReference>
<dbReference type="InterPro" id="IPR045087">
    <property type="entry name" value="Cu-oxidase_fam"/>
</dbReference>
<dbReference type="PANTHER" id="PTHR11709:SF410">
    <property type="entry name" value="LACCASE"/>
    <property type="match status" value="1"/>
</dbReference>
<dbReference type="PROSITE" id="PS00080">
    <property type="entry name" value="MULTICOPPER_OXIDASE2"/>
    <property type="match status" value="1"/>
</dbReference>
<evidence type="ECO:0000256" key="5">
    <source>
        <dbReference type="ARBA" id="ARBA00022523"/>
    </source>
</evidence>
<keyword evidence="6 13" id="KW-0964">Secreted</keyword>
<dbReference type="EnsemblPlants" id="Kaladp0872s0009.1.v1.1">
    <property type="protein sequence ID" value="Kaladp0872s0009.1.v1.1"/>
    <property type="gene ID" value="Kaladp0872s0009.v1.1"/>
</dbReference>
<dbReference type="InterPro" id="IPR011707">
    <property type="entry name" value="Cu-oxidase-like_N"/>
</dbReference>
<feature type="domain" description="Plastocyanin-like" evidence="14">
    <location>
        <begin position="170"/>
        <end position="317"/>
    </location>
</feature>
<evidence type="ECO:0000259" key="15">
    <source>
        <dbReference type="Pfam" id="PF07731"/>
    </source>
</evidence>
<comment type="similarity">
    <text evidence="3 13">Belongs to the multicopper oxidase family.</text>
</comment>
<dbReference type="EC" id="1.10.3.2" evidence="4 13"/>
<evidence type="ECO:0000256" key="12">
    <source>
        <dbReference type="ARBA" id="ARBA00023185"/>
    </source>
</evidence>
<dbReference type="NCBIfam" id="TIGR03389">
    <property type="entry name" value="laccase"/>
    <property type="match status" value="1"/>
</dbReference>
<dbReference type="Pfam" id="PF07731">
    <property type="entry name" value="Cu-oxidase_2"/>
    <property type="match status" value="1"/>
</dbReference>
<dbReference type="GO" id="GO:0052716">
    <property type="term" value="F:hydroquinone:oxygen oxidoreductase activity"/>
    <property type="evidence" value="ECO:0007669"/>
    <property type="project" value="UniProtKB-EC"/>
</dbReference>
<organism evidence="17 18">
    <name type="scientific">Kalanchoe fedtschenkoi</name>
    <name type="common">Lavender scallops</name>
    <name type="synonym">South American air plant</name>
    <dbReference type="NCBI Taxonomy" id="63787"/>
    <lineage>
        <taxon>Eukaryota</taxon>
        <taxon>Viridiplantae</taxon>
        <taxon>Streptophyta</taxon>
        <taxon>Embryophyta</taxon>
        <taxon>Tracheophyta</taxon>
        <taxon>Spermatophyta</taxon>
        <taxon>Magnoliopsida</taxon>
        <taxon>eudicotyledons</taxon>
        <taxon>Gunneridae</taxon>
        <taxon>Pentapetalae</taxon>
        <taxon>Saxifragales</taxon>
        <taxon>Crassulaceae</taxon>
        <taxon>Kalanchoe</taxon>
    </lineage>
</organism>
<evidence type="ECO:0000259" key="16">
    <source>
        <dbReference type="Pfam" id="PF07732"/>
    </source>
</evidence>
<keyword evidence="12 13" id="KW-0439">Lignin degradation</keyword>
<evidence type="ECO:0000256" key="8">
    <source>
        <dbReference type="ARBA" id="ARBA00022737"/>
    </source>
</evidence>
<comment type="subcellular location">
    <subcellularLocation>
        <location evidence="2 13">Secreted</location>
        <location evidence="2 13">Extracellular space</location>
        <location evidence="2 13">Apoplast</location>
    </subcellularLocation>
</comment>
<evidence type="ECO:0000256" key="4">
    <source>
        <dbReference type="ARBA" id="ARBA00012297"/>
    </source>
</evidence>
<evidence type="ECO:0000313" key="18">
    <source>
        <dbReference type="Proteomes" id="UP000594263"/>
    </source>
</evidence>
<name>A0A7N0VIG0_KALFE</name>
<dbReference type="CDD" id="cd13849">
    <property type="entry name" value="CuRO_1_LCC_plant"/>
    <property type="match status" value="1"/>
</dbReference>
<dbReference type="Gramene" id="Kaladp0872s0009.1.v1.1">
    <property type="protein sequence ID" value="Kaladp0872s0009.1.v1.1"/>
    <property type="gene ID" value="Kaladp0872s0009.v1.1"/>
</dbReference>
<dbReference type="InterPro" id="IPR001117">
    <property type="entry name" value="Cu-oxidase_2nd"/>
</dbReference>
<evidence type="ECO:0000256" key="11">
    <source>
        <dbReference type="ARBA" id="ARBA00023180"/>
    </source>
</evidence>
<accession>A0A7N0VIG0</accession>
<evidence type="ECO:0000256" key="10">
    <source>
        <dbReference type="ARBA" id="ARBA00023008"/>
    </source>
</evidence>
<dbReference type="GO" id="GO:0046274">
    <property type="term" value="P:lignin catabolic process"/>
    <property type="evidence" value="ECO:0007669"/>
    <property type="project" value="UniProtKB-KW"/>
</dbReference>
<dbReference type="InterPro" id="IPR034289">
    <property type="entry name" value="CuRO_3_LCC"/>
</dbReference>
<reference evidence="17" key="1">
    <citation type="submission" date="2021-01" db="UniProtKB">
        <authorList>
            <consortium name="EnsemblPlants"/>
        </authorList>
    </citation>
    <scope>IDENTIFICATION</scope>
</reference>
<dbReference type="AlphaFoldDB" id="A0A7N0VIG0"/>
<dbReference type="InterPro" id="IPR002355">
    <property type="entry name" value="Cu_oxidase_Cu_BS"/>
</dbReference>